<protein>
    <recommendedName>
        <fullName evidence="5">TOG domain-containing protein</fullName>
    </recommendedName>
</protein>
<dbReference type="Pfam" id="PF25757">
    <property type="entry name" value="TPR_DNAAF5"/>
    <property type="match status" value="1"/>
</dbReference>
<evidence type="ECO:0000313" key="4">
    <source>
        <dbReference type="Proteomes" id="UP000243217"/>
    </source>
</evidence>
<dbReference type="OrthoDB" id="413572at2759"/>
<dbReference type="InterPro" id="IPR057978">
    <property type="entry name" value="TPR_DAAF5"/>
</dbReference>
<sequence>MDDVGKWLQRDVNCLKDPQRSVRKRSLEKLSHVSDLVRKFGQDALVCFMQSHMFQPLVECIADPIEKCRELSILTCKEYAKVGAMQGDGREKALIIAIHARIGKSPFVETSEELRLMLLELLQLVLQASDIATLENCIGDVMEVLAKTAADPFPDAKRVCCDTVLVVAQKWPIQVKMHLATLVKPLTLNLGHQHAKVRQCTLQALEAIVPCGSTTLPELMKDILLPNLSRVVFDRSAAVRKQLVQTIATWYARITELREFEASLLPLQLSGLTDDSLEVQEFTMQKLNELCLIWAADELNKVNDSSEDEAMSVIVPLASVPFQSRPPKGARLQCQRLLAKVIPSLLEQCSDWTVQTREKSTSILRIVLLLAEDNVNLHVPAILTAMAKTCRDDEAVVVNSVTACMGIVGQFADPELLFATLLPLAAGRLAGQDTSHHRTNGLVLLSMSIAGMPQTKILPHMDRITEALADNGLREADVPELQEKLALVTTTIVSTGYPLLSSHDVWSFRLFWILSQVMAATPEDSVAFETAAQGLEYLAQAHNVVLEGLYIKCLPLLLQSIQPANWTKATPNRILFDSVARRGGRACANNMHAIVPILITHLDPSKEPDVRLAFLALLETMLGNTLMYKAFEPFASKLLINGITPNIVWQAGKVAATIRKVAMACMYTLLRQGLATRACLFEAAPHMLPVLKAALDDTDAKTRQLVCLAFQFLFVALPDALGGMTNYNITVNVAVIVEPVSQLYHELLKRLDDSNDLVRKAACATYVMFLRAAPPSHFQGTIIDYTMDALFVHLDDTDSEIQAAVFEVLKETKRIDAIRLASKARDNRNRMRNPMYIDQLLQ</sequence>
<dbReference type="SUPFAM" id="SSF48371">
    <property type="entry name" value="ARM repeat"/>
    <property type="match status" value="1"/>
</dbReference>
<evidence type="ECO:0000259" key="2">
    <source>
        <dbReference type="Pfam" id="PF25757"/>
    </source>
</evidence>
<dbReference type="InterPro" id="IPR016024">
    <property type="entry name" value="ARM-type_fold"/>
</dbReference>
<proteinExistence type="predicted"/>
<dbReference type="InterPro" id="IPR052623">
    <property type="entry name" value="DAAF5"/>
</dbReference>
<dbReference type="Gene3D" id="1.25.10.10">
    <property type="entry name" value="Leucine-rich Repeat Variant"/>
    <property type="match status" value="2"/>
</dbReference>
<evidence type="ECO:0000313" key="3">
    <source>
        <dbReference type="EMBL" id="OQS04441.1"/>
    </source>
</evidence>
<keyword evidence="4" id="KW-1185">Reference proteome</keyword>
<accession>A0A1W0A2N6</accession>
<dbReference type="InterPro" id="IPR011989">
    <property type="entry name" value="ARM-like"/>
</dbReference>
<dbReference type="AlphaFoldDB" id="A0A1W0A2N6"/>
<feature type="domain" description="Dynein axonemal assembly factor 5 HEAT-repeat" evidence="1">
    <location>
        <begin position="323"/>
        <end position="519"/>
    </location>
</feature>
<name>A0A1W0A2N6_9STRA</name>
<gene>
    <name evidence="3" type="ORF">THRCLA_03322</name>
</gene>
<dbReference type="STRING" id="74557.A0A1W0A2N6"/>
<dbReference type="PANTHER" id="PTHR16216">
    <property type="entry name" value="DYNEIN ASSEMBLY FACTOR 5, AXONEMAL"/>
    <property type="match status" value="1"/>
</dbReference>
<reference evidence="3 4" key="1">
    <citation type="journal article" date="2014" name="Genome Biol. Evol.">
        <title>The secreted proteins of Achlya hypogyna and Thraustotheca clavata identify the ancestral oomycete secretome and reveal gene acquisitions by horizontal gene transfer.</title>
        <authorList>
            <person name="Misner I."/>
            <person name="Blouin N."/>
            <person name="Leonard G."/>
            <person name="Richards T.A."/>
            <person name="Lane C.E."/>
        </authorList>
    </citation>
    <scope>NUCLEOTIDE SEQUENCE [LARGE SCALE GENOMIC DNA]</scope>
    <source>
        <strain evidence="3 4">ATCC 34112</strain>
    </source>
</reference>
<dbReference type="EMBL" id="JNBS01000614">
    <property type="protein sequence ID" value="OQS04441.1"/>
    <property type="molecule type" value="Genomic_DNA"/>
</dbReference>
<feature type="domain" description="Dynein axonemal assembly factor 5 TPR repeats" evidence="2">
    <location>
        <begin position="14"/>
        <end position="296"/>
    </location>
</feature>
<evidence type="ECO:0000259" key="1">
    <source>
        <dbReference type="Pfam" id="PF24573"/>
    </source>
</evidence>
<dbReference type="InterPro" id="IPR056497">
    <property type="entry name" value="HEAT_DAAF5"/>
</dbReference>
<evidence type="ECO:0008006" key="5">
    <source>
        <dbReference type="Google" id="ProtNLM"/>
    </source>
</evidence>
<comment type="caution">
    <text evidence="3">The sequence shown here is derived from an EMBL/GenBank/DDBJ whole genome shotgun (WGS) entry which is preliminary data.</text>
</comment>
<dbReference type="Proteomes" id="UP000243217">
    <property type="component" value="Unassembled WGS sequence"/>
</dbReference>
<dbReference type="PANTHER" id="PTHR16216:SF2">
    <property type="entry name" value="DYNEIN AXONEMAL ASSEMBLY FACTOR 5"/>
    <property type="match status" value="1"/>
</dbReference>
<dbReference type="Pfam" id="PF24573">
    <property type="entry name" value="HEAT_DAAF5"/>
    <property type="match status" value="1"/>
</dbReference>
<organism evidence="3 4">
    <name type="scientific">Thraustotheca clavata</name>
    <dbReference type="NCBI Taxonomy" id="74557"/>
    <lineage>
        <taxon>Eukaryota</taxon>
        <taxon>Sar</taxon>
        <taxon>Stramenopiles</taxon>
        <taxon>Oomycota</taxon>
        <taxon>Saprolegniomycetes</taxon>
        <taxon>Saprolegniales</taxon>
        <taxon>Achlyaceae</taxon>
        <taxon>Thraustotheca</taxon>
    </lineage>
</organism>